<dbReference type="Proteomes" id="UP000721844">
    <property type="component" value="Unassembled WGS sequence"/>
</dbReference>
<dbReference type="AlphaFoldDB" id="A0A964E4G5"/>
<proteinExistence type="predicted"/>
<reference evidence="1 2" key="1">
    <citation type="journal article" date="2021" name="Microorganisms">
        <title>Acidisoma silvae sp. nov. and Acidisomacellulosilytica sp. nov., Two Acidophilic Bacteria Isolated from Decaying Wood, Hydrolyzing Cellulose and Producing Poly-3-hydroxybutyrate.</title>
        <authorList>
            <person name="Mieszkin S."/>
            <person name="Pouder E."/>
            <person name="Uroz S."/>
            <person name="Simon-Colin C."/>
            <person name="Alain K."/>
        </authorList>
    </citation>
    <scope>NUCLEOTIDE SEQUENCE [LARGE SCALE GENOMIC DNA]</scope>
    <source>
        <strain evidence="1 2">HW T5.17</strain>
    </source>
</reference>
<dbReference type="EMBL" id="JAESVA010000005">
    <property type="protein sequence ID" value="MCB8881670.1"/>
    <property type="molecule type" value="Genomic_DNA"/>
</dbReference>
<keyword evidence="2" id="KW-1185">Reference proteome</keyword>
<protein>
    <submittedName>
        <fullName evidence="1">Uncharacterized protein</fullName>
    </submittedName>
</protein>
<sequence>MKITLMPQTRKTRVIDGITHEEYTLSIARDADDVGFDSLTDDILESAHQLAEKVLERGIPGEEVLLFDGSLSDLLKSGASAIH</sequence>
<evidence type="ECO:0000313" key="1">
    <source>
        <dbReference type="EMBL" id="MCB8881670.1"/>
    </source>
</evidence>
<dbReference type="RefSeq" id="WP_227308335.1">
    <property type="nucleotide sequence ID" value="NZ_JAESVA010000005.1"/>
</dbReference>
<evidence type="ECO:0000313" key="2">
    <source>
        <dbReference type="Proteomes" id="UP000721844"/>
    </source>
</evidence>
<organism evidence="1 2">
    <name type="scientific">Acidisoma cellulosilyticum</name>
    <dbReference type="NCBI Taxonomy" id="2802395"/>
    <lineage>
        <taxon>Bacteria</taxon>
        <taxon>Pseudomonadati</taxon>
        <taxon>Pseudomonadota</taxon>
        <taxon>Alphaproteobacteria</taxon>
        <taxon>Acetobacterales</taxon>
        <taxon>Acidocellaceae</taxon>
        <taxon>Acidisoma</taxon>
    </lineage>
</organism>
<comment type="caution">
    <text evidence="1">The sequence shown here is derived from an EMBL/GenBank/DDBJ whole genome shotgun (WGS) entry which is preliminary data.</text>
</comment>
<gene>
    <name evidence="1" type="ORF">ACELLULO517_15590</name>
</gene>
<accession>A0A964E4G5</accession>
<name>A0A964E4G5_9PROT</name>